<evidence type="ECO:0000313" key="2">
    <source>
        <dbReference type="EMBL" id="CCO95747.1"/>
    </source>
</evidence>
<geneLocation type="plasmid" evidence="2 3">
    <name>pEA29</name>
</geneLocation>
<feature type="region of interest" description="Disordered" evidence="1">
    <location>
        <begin position="1"/>
        <end position="20"/>
    </location>
</feature>
<protein>
    <submittedName>
        <fullName evidence="2">Uncharacterized protein</fullName>
    </submittedName>
</protein>
<evidence type="ECO:0000313" key="3">
    <source>
        <dbReference type="Proteomes" id="UP000013111"/>
    </source>
</evidence>
<dbReference type="AlphaFoldDB" id="A0A831EUH0"/>
<reference evidence="2 3" key="2">
    <citation type="submission" date="2013-04" db="EMBL/GenBank/DDBJ databases">
        <title>Comparative genomics of 12 strains of Erwinia amylovora identifies a pan-genome with a large conserved core and provides insights into host specificity.</title>
        <authorList>
            <person name="Mann R.A."/>
            <person name="Smits T.H.M."/>
            <person name="Buehlmann A."/>
            <person name="Blom J."/>
            <person name="Goesmann A."/>
            <person name="Frey J.E."/>
            <person name="Plummer K.M."/>
            <person name="Beer S.V."/>
            <person name="Luck J."/>
            <person name="Duffy B."/>
            <person name="Rodoni B."/>
        </authorList>
    </citation>
    <scope>NUCLEOTIDE SEQUENCE [LARGE SCALE GENOMIC DNA]</scope>
    <source>
        <strain evidence="3">CFBP 1232</strain>
        <plasmid evidence="2 3">pEA29</plasmid>
    </source>
</reference>
<gene>
    <name evidence="2" type="ORF">BN437_pEA290003</name>
</gene>
<dbReference type="GeneID" id="97162787"/>
<dbReference type="EMBL" id="HF560650">
    <property type="protein sequence ID" value="CCO95747.1"/>
    <property type="molecule type" value="Genomic_DNA"/>
</dbReference>
<name>A0A831EUH0_ERWAM</name>
<dbReference type="Proteomes" id="UP000013111">
    <property type="component" value="Plasmid pEA29"/>
</dbReference>
<sequence length="44" mass="4567">MTAPASGLNPNNADTGDVKLTLRPGVAEKVFHITAEMNAGSTLR</sequence>
<proteinExistence type="predicted"/>
<reference evidence="2 3" key="1">
    <citation type="submission" date="2012-11" db="EMBL/GenBank/DDBJ databases">
        <authorList>
            <person name="Linke B."/>
        </authorList>
    </citation>
    <scope>NUCLEOTIDE SEQUENCE [LARGE SCALE GENOMIC DNA]</scope>
    <source>
        <strain evidence="3">CFBP 1232</strain>
        <plasmid evidence="2 3">pEA29</plasmid>
    </source>
</reference>
<dbReference type="RefSeq" id="WP_009351630.1">
    <property type="nucleotide sequence ID" value="NC_020918.1"/>
</dbReference>
<evidence type="ECO:0000256" key="1">
    <source>
        <dbReference type="SAM" id="MobiDB-lite"/>
    </source>
</evidence>
<organism evidence="2 3">
    <name type="scientific">Erwinia amylovora NBRC 12687 = CFBP 1232</name>
    <dbReference type="NCBI Taxonomy" id="1219359"/>
    <lineage>
        <taxon>Bacteria</taxon>
        <taxon>Pseudomonadati</taxon>
        <taxon>Pseudomonadota</taxon>
        <taxon>Gammaproteobacteria</taxon>
        <taxon>Enterobacterales</taxon>
        <taxon>Erwiniaceae</taxon>
        <taxon>Erwinia</taxon>
    </lineage>
</organism>
<accession>A0A831EUH0</accession>
<keyword evidence="2" id="KW-0614">Plasmid</keyword>